<dbReference type="Proteomes" id="UP000430843">
    <property type="component" value="Unassembled WGS sequence"/>
</dbReference>
<dbReference type="EMBL" id="WBWA01000051">
    <property type="protein sequence ID" value="KAB2661438.1"/>
    <property type="molecule type" value="Genomic_DNA"/>
</dbReference>
<organism evidence="2 4">
    <name type="scientific">Brucella tritici</name>
    <dbReference type="NCBI Taxonomy" id="94626"/>
    <lineage>
        <taxon>Bacteria</taxon>
        <taxon>Pseudomonadati</taxon>
        <taxon>Pseudomonadota</taxon>
        <taxon>Alphaproteobacteria</taxon>
        <taxon>Hyphomicrobiales</taxon>
        <taxon>Brucellaceae</taxon>
        <taxon>Brucella/Ochrobactrum group</taxon>
        <taxon>Brucella</taxon>
    </lineage>
</organism>
<protein>
    <submittedName>
        <fullName evidence="2">Uncharacterized protein</fullName>
    </submittedName>
</protein>
<dbReference type="RefSeq" id="WP_151679004.1">
    <property type="nucleotide sequence ID" value="NZ_WBWA01000051.1"/>
</dbReference>
<evidence type="ECO:0000313" key="2">
    <source>
        <dbReference type="EMBL" id="NKW09159.1"/>
    </source>
</evidence>
<name>A0A7X6FR51_9HYPH</name>
<proteinExistence type="predicted"/>
<keyword evidence="3" id="KW-1185">Reference proteome</keyword>
<reference evidence="2 4" key="2">
    <citation type="submission" date="2020-04" db="EMBL/GenBank/DDBJ databases">
        <title>Whole genome sequencing of clinical and environmental type strains of Ochrobactrum.</title>
        <authorList>
            <person name="Dharne M."/>
        </authorList>
    </citation>
    <scope>NUCLEOTIDE SEQUENCE [LARGE SCALE GENOMIC DNA]</scope>
    <source>
        <strain evidence="2 4">DSM 13340</strain>
    </source>
</reference>
<evidence type="ECO:0000313" key="1">
    <source>
        <dbReference type="EMBL" id="KAB2661438.1"/>
    </source>
</evidence>
<reference evidence="1 3" key="1">
    <citation type="submission" date="2019-09" db="EMBL/GenBank/DDBJ databases">
        <title>Taxonomic organization of the family Brucellaceae based on a phylogenomic approach.</title>
        <authorList>
            <person name="Leclercq S."/>
            <person name="Cloeckaert A."/>
            <person name="Zygmunt M.S."/>
        </authorList>
    </citation>
    <scope>NUCLEOTIDE SEQUENCE [LARGE SCALE GENOMIC DNA]</scope>
    <source>
        <strain evidence="1 3">LMG 18957</strain>
    </source>
</reference>
<dbReference type="AlphaFoldDB" id="A0A7X6FR51"/>
<dbReference type="EMBL" id="JAAXZB010000001">
    <property type="protein sequence ID" value="NKW09159.1"/>
    <property type="molecule type" value="Genomic_DNA"/>
</dbReference>
<gene>
    <name evidence="1" type="ORF">F9K91_24890</name>
    <name evidence="2" type="ORF">HGG76_02620</name>
</gene>
<dbReference type="Proteomes" id="UP000558475">
    <property type="component" value="Unassembled WGS sequence"/>
</dbReference>
<sequence length="208" mass="23157">MSKYESRDQHNHLRFDIETFGRDLAAEMGIEVEVDGAGTLYPNVVLILGQGLIASLCFSHKADKKVHIRGYHRDNNKLAHHSDRVSFPNITVNPERDLAAIGRDIQRRLIQVSKEGIESIKARLASQNERAGMLADVIKEYKERFPDASINSISGSTHEADIYYNRNGTYLSGSIDYKGKLYIQRLSVGDAKTSAALMAALTGLSQHN</sequence>
<evidence type="ECO:0000313" key="4">
    <source>
        <dbReference type="Proteomes" id="UP000558475"/>
    </source>
</evidence>
<comment type="caution">
    <text evidence="2">The sequence shown here is derived from an EMBL/GenBank/DDBJ whole genome shotgun (WGS) entry which is preliminary data.</text>
</comment>
<evidence type="ECO:0000313" key="3">
    <source>
        <dbReference type="Proteomes" id="UP000430843"/>
    </source>
</evidence>
<accession>A0A7X6FR51</accession>